<dbReference type="AlphaFoldDB" id="A0A165M7S7"/>
<dbReference type="Pfam" id="PF01753">
    <property type="entry name" value="zf-MYND"/>
    <property type="match status" value="1"/>
</dbReference>
<dbReference type="OrthoDB" id="9922773at2759"/>
<organism evidence="6 7">
    <name type="scientific">Exidia glandulosa HHB12029</name>
    <dbReference type="NCBI Taxonomy" id="1314781"/>
    <lineage>
        <taxon>Eukaryota</taxon>
        <taxon>Fungi</taxon>
        <taxon>Dikarya</taxon>
        <taxon>Basidiomycota</taxon>
        <taxon>Agaricomycotina</taxon>
        <taxon>Agaricomycetes</taxon>
        <taxon>Auriculariales</taxon>
        <taxon>Exidiaceae</taxon>
        <taxon>Exidia</taxon>
    </lineage>
</organism>
<keyword evidence="7" id="KW-1185">Reference proteome</keyword>
<proteinExistence type="predicted"/>
<keyword evidence="1" id="KW-0479">Metal-binding</keyword>
<protein>
    <recommendedName>
        <fullName evidence="5">MYND-type domain-containing protein</fullName>
    </recommendedName>
</protein>
<sequence>MDAHLYWCSQRFSAAPLTALTVLLILVRAHTFPYIVAESRHAKFVYLVCQMLYGDPGMIPSGWESTLPIPVSPAVLPTSPLAAPHLHTQQLHVAADFLQAVEEGIDANRLQDMDSFCRGFETVIFHAVHNASARMDVQHKSFATMCSLAVVLSEIAGVPRSSLHPRVRAAYALDRDGPGSVTRNREADSPLSRPRLTLAYLQHLARVRNCNGPRCTQTVFEDGRPFPVCARCKTVRYCGPECQKRDWSSAELEHRHKDICPLLRRLLCTAEIGMDDEQWTAAFDRALDIEAQLKLYLWAVDGPLFSEETKQRMKQNMKRAEEFILVNY</sequence>
<name>A0A165M7S7_EXIGL</name>
<dbReference type="SUPFAM" id="SSF144232">
    <property type="entry name" value="HIT/MYND zinc finger-like"/>
    <property type="match status" value="1"/>
</dbReference>
<evidence type="ECO:0000256" key="1">
    <source>
        <dbReference type="ARBA" id="ARBA00022723"/>
    </source>
</evidence>
<evidence type="ECO:0000256" key="3">
    <source>
        <dbReference type="ARBA" id="ARBA00022833"/>
    </source>
</evidence>
<dbReference type="PROSITE" id="PS50865">
    <property type="entry name" value="ZF_MYND_2"/>
    <property type="match status" value="1"/>
</dbReference>
<evidence type="ECO:0000256" key="2">
    <source>
        <dbReference type="ARBA" id="ARBA00022771"/>
    </source>
</evidence>
<evidence type="ECO:0000313" key="6">
    <source>
        <dbReference type="EMBL" id="KZV98878.1"/>
    </source>
</evidence>
<gene>
    <name evidence="6" type="ORF">EXIGLDRAFT_726778</name>
</gene>
<keyword evidence="2 4" id="KW-0863">Zinc-finger</keyword>
<reference evidence="6 7" key="1">
    <citation type="journal article" date="2016" name="Mol. Biol. Evol.">
        <title>Comparative Genomics of Early-Diverging Mushroom-Forming Fungi Provides Insights into the Origins of Lignocellulose Decay Capabilities.</title>
        <authorList>
            <person name="Nagy L.G."/>
            <person name="Riley R."/>
            <person name="Tritt A."/>
            <person name="Adam C."/>
            <person name="Daum C."/>
            <person name="Floudas D."/>
            <person name="Sun H."/>
            <person name="Yadav J.S."/>
            <person name="Pangilinan J."/>
            <person name="Larsson K.H."/>
            <person name="Matsuura K."/>
            <person name="Barry K."/>
            <person name="Labutti K."/>
            <person name="Kuo R."/>
            <person name="Ohm R.A."/>
            <person name="Bhattacharya S.S."/>
            <person name="Shirouzu T."/>
            <person name="Yoshinaga Y."/>
            <person name="Martin F.M."/>
            <person name="Grigoriev I.V."/>
            <person name="Hibbett D.S."/>
        </authorList>
    </citation>
    <scope>NUCLEOTIDE SEQUENCE [LARGE SCALE GENOMIC DNA]</scope>
    <source>
        <strain evidence="6 7">HHB12029</strain>
    </source>
</reference>
<dbReference type="InterPro" id="IPR002893">
    <property type="entry name" value="Znf_MYND"/>
</dbReference>
<dbReference type="InParanoid" id="A0A165M7S7"/>
<dbReference type="GO" id="GO:0008270">
    <property type="term" value="F:zinc ion binding"/>
    <property type="evidence" value="ECO:0007669"/>
    <property type="project" value="UniProtKB-KW"/>
</dbReference>
<dbReference type="Proteomes" id="UP000077266">
    <property type="component" value="Unassembled WGS sequence"/>
</dbReference>
<dbReference type="Gene3D" id="6.10.140.2220">
    <property type="match status" value="1"/>
</dbReference>
<evidence type="ECO:0000256" key="4">
    <source>
        <dbReference type="PROSITE-ProRule" id="PRU00134"/>
    </source>
</evidence>
<accession>A0A165M7S7</accession>
<dbReference type="EMBL" id="KV425914">
    <property type="protein sequence ID" value="KZV98878.1"/>
    <property type="molecule type" value="Genomic_DNA"/>
</dbReference>
<evidence type="ECO:0000313" key="7">
    <source>
        <dbReference type="Proteomes" id="UP000077266"/>
    </source>
</evidence>
<keyword evidence="3" id="KW-0862">Zinc</keyword>
<evidence type="ECO:0000259" key="5">
    <source>
        <dbReference type="PROSITE" id="PS50865"/>
    </source>
</evidence>
<feature type="domain" description="MYND-type" evidence="5">
    <location>
        <begin position="215"/>
        <end position="260"/>
    </location>
</feature>